<comment type="caution">
    <text evidence="2">The sequence shown here is derived from an EMBL/GenBank/DDBJ whole genome shotgun (WGS) entry which is preliminary data.</text>
</comment>
<name>A0A4Y1ZRV1_ARAVE</name>
<dbReference type="Pfam" id="PF12762">
    <property type="entry name" value="DDE_Tnp_IS1595"/>
    <property type="match status" value="1"/>
</dbReference>
<evidence type="ECO:0000313" key="3">
    <source>
        <dbReference type="Proteomes" id="UP000499080"/>
    </source>
</evidence>
<proteinExistence type="predicted"/>
<dbReference type="InterPro" id="IPR053164">
    <property type="entry name" value="IS1016-like_transposase"/>
</dbReference>
<protein>
    <recommendedName>
        <fullName evidence="1">ISXO2-like transposase domain-containing protein</fullName>
    </recommendedName>
</protein>
<reference evidence="2 3" key="1">
    <citation type="journal article" date="2019" name="Sci. Rep.">
        <title>Orb-weaving spider Araneus ventricosus genome elucidates the spidroin gene catalogue.</title>
        <authorList>
            <person name="Kono N."/>
            <person name="Nakamura H."/>
            <person name="Ohtoshi R."/>
            <person name="Moran D.A.P."/>
            <person name="Shinohara A."/>
            <person name="Yoshida Y."/>
            <person name="Fujiwara M."/>
            <person name="Mori M."/>
            <person name="Tomita M."/>
            <person name="Arakawa K."/>
        </authorList>
    </citation>
    <scope>NUCLEOTIDE SEQUENCE [LARGE SCALE GENOMIC DNA]</scope>
</reference>
<dbReference type="PANTHER" id="PTHR47163:SF2">
    <property type="entry name" value="SI:DKEY-17M8.2"/>
    <property type="match status" value="1"/>
</dbReference>
<evidence type="ECO:0000313" key="2">
    <source>
        <dbReference type="EMBL" id="GBL63928.1"/>
    </source>
</evidence>
<dbReference type="PANTHER" id="PTHR47163">
    <property type="entry name" value="DDE_TNP_IS1595 DOMAIN-CONTAINING PROTEIN"/>
    <property type="match status" value="1"/>
</dbReference>
<dbReference type="OrthoDB" id="6409943at2759"/>
<sequence>MELKEGAKGVFCVLEDRTAETLIEITKKYVEPGSTVLSDCWKYYNGLTAEGYVHYTVKHSQNFKDPVTGVHTNGIEGTWSAIRTDFREQGTKKCLVSWTRILQNICAEKP</sequence>
<organism evidence="2 3">
    <name type="scientific">Araneus ventricosus</name>
    <name type="common">Orbweaver spider</name>
    <name type="synonym">Epeira ventricosa</name>
    <dbReference type="NCBI Taxonomy" id="182803"/>
    <lineage>
        <taxon>Eukaryota</taxon>
        <taxon>Metazoa</taxon>
        <taxon>Ecdysozoa</taxon>
        <taxon>Arthropoda</taxon>
        <taxon>Chelicerata</taxon>
        <taxon>Arachnida</taxon>
        <taxon>Araneae</taxon>
        <taxon>Araneomorphae</taxon>
        <taxon>Entelegynae</taxon>
        <taxon>Araneoidea</taxon>
        <taxon>Araneidae</taxon>
        <taxon>Araneus</taxon>
    </lineage>
</organism>
<dbReference type="EMBL" id="BGPR01077068">
    <property type="protein sequence ID" value="GBL63928.1"/>
    <property type="molecule type" value="Genomic_DNA"/>
</dbReference>
<keyword evidence="3" id="KW-1185">Reference proteome</keyword>
<accession>A0A4Y1ZRV1</accession>
<dbReference type="AlphaFoldDB" id="A0A4Y1ZRV1"/>
<dbReference type="SMART" id="SM01126">
    <property type="entry name" value="DDE_Tnp_IS1595"/>
    <property type="match status" value="1"/>
</dbReference>
<evidence type="ECO:0000259" key="1">
    <source>
        <dbReference type="SMART" id="SM01126"/>
    </source>
</evidence>
<dbReference type="Proteomes" id="UP000499080">
    <property type="component" value="Unassembled WGS sequence"/>
</dbReference>
<feature type="domain" description="ISXO2-like transposase" evidence="1">
    <location>
        <begin position="2"/>
        <end position="89"/>
    </location>
</feature>
<dbReference type="InterPro" id="IPR024445">
    <property type="entry name" value="Tnp_ISXO2-like"/>
</dbReference>
<gene>
    <name evidence="2" type="ORF">AVEN_221020_1</name>
</gene>